<protein>
    <recommendedName>
        <fullName evidence="11">Replication factor A C-terminal domain-containing protein</fullName>
    </recommendedName>
</protein>
<evidence type="ECO:0000256" key="6">
    <source>
        <dbReference type="SAM" id="MobiDB-lite"/>
    </source>
</evidence>
<evidence type="ECO:0000259" key="8">
    <source>
        <dbReference type="Pfam" id="PF08646"/>
    </source>
</evidence>
<sequence length="832" mass="92902">MWKIKVKITRLWRQYSAQGGATIEMVLSDSNGDNTHATVKKELVEQFAPVLGEGMTRILINFTLNHSCGSYRTTSHPYKIGFIETTRVRRCDDFPYALSGFKSANFEDILNGCLNPDYLVDVLGQIVEVSHVEVVSVNGKDTQKISLELQNLEDVRLPIFLWGSFAMDVNEAVQTKGDESIICVLRFGKIKIWKACQMPTMSYVSLNPAMAEVAEFKSKLPEDSIVLAIVESKALALANGVSQKEHFFVHTPRRTISYLLESKQVEQEIVLCTIAAIDCDMGWYYLSCKVCAKKVLTFPNENLDDGEDEDGGGHSYYCAKCKVYNPKLLPRYKLHIVVLDSTGNAKFLLFDNIAFHLIHTPCLELTRLNIDEIQDPENLPLAITNLIGKTYLFKIGIEKENFVYKHDTFKVLKIITNQDMISEFDVVNSPTDTSSFVTPESSLLSDAPEGSLMLTNSVSEETQTTAITPAKRRGGPVINLEESFDQNSVTKTPCTIRIKKEKNEKNKSCIEERRKLQMKLLVSNCQLKGGEKINNSLPIIGNPHIPQVGLTHRNGDHPNVFVDITNTQNTIQREARNQRANILRQKRKFAGPNVSNDQLTQPSLLPKLSVELPQQRGHVEATIPTQSSILTNGSGFIPRKKLKVTRNKNLSSGFAAHNTSQSSHMSNQVSQISSKGNSLEDNFVVRSHEPDNATACILSDFTEPIQANRSKAIRQRSTSQPSIIDQQDSDSSDSCDAYWDCSSNEGGDEIAPSDESDDDVEYNKKKFACMEHVSKYSAEVFGGLVIPQTREDNMVVSPVITEAGLIMSEEQILNATLILIENIMHTLRFSVT</sequence>
<name>A0ABQ7YIF8_BRANA</name>
<dbReference type="PANTHER" id="PTHR47165:SF4">
    <property type="entry name" value="OS03G0429900 PROTEIN"/>
    <property type="match status" value="1"/>
</dbReference>
<feature type="domain" description="Replication protein A 70 kDa DNA-binding subunit B/D first OB fold" evidence="7">
    <location>
        <begin position="2"/>
        <end position="91"/>
    </location>
</feature>
<comment type="caution">
    <text evidence="9">The sequence shown here is derived from an EMBL/GenBank/DDBJ whole genome shotgun (WGS) entry which is preliminary data.</text>
</comment>
<dbReference type="InterPro" id="IPR013955">
    <property type="entry name" value="Rep_factor-A_C"/>
</dbReference>
<keyword evidence="4" id="KW-0862">Zinc</keyword>
<keyword evidence="3" id="KW-0863">Zinc-finger</keyword>
<dbReference type="SUPFAM" id="SSF50249">
    <property type="entry name" value="Nucleic acid-binding proteins"/>
    <property type="match status" value="3"/>
</dbReference>
<dbReference type="PANTHER" id="PTHR47165">
    <property type="entry name" value="OS03G0429900 PROTEIN"/>
    <property type="match status" value="1"/>
</dbReference>
<keyword evidence="5" id="KW-0238">DNA-binding</keyword>
<dbReference type="InterPro" id="IPR047192">
    <property type="entry name" value="Euk_RPA1_DBD_C"/>
</dbReference>
<evidence type="ECO:0000256" key="1">
    <source>
        <dbReference type="ARBA" id="ARBA00005690"/>
    </source>
</evidence>
<dbReference type="CDD" id="cd04476">
    <property type="entry name" value="RPA1_DBD_C"/>
    <property type="match status" value="1"/>
</dbReference>
<dbReference type="Pfam" id="PF02721">
    <property type="entry name" value="DUF223"/>
    <property type="match status" value="1"/>
</dbReference>
<dbReference type="InterPro" id="IPR003871">
    <property type="entry name" value="RFA1B/D_OB_1st"/>
</dbReference>
<dbReference type="Proteomes" id="UP000824890">
    <property type="component" value="Unassembled WGS sequence"/>
</dbReference>
<evidence type="ECO:0000259" key="7">
    <source>
        <dbReference type="Pfam" id="PF02721"/>
    </source>
</evidence>
<gene>
    <name evidence="9" type="ORF">HID58_074546</name>
</gene>
<keyword evidence="10" id="KW-1185">Reference proteome</keyword>
<evidence type="ECO:0000256" key="5">
    <source>
        <dbReference type="ARBA" id="ARBA00023125"/>
    </source>
</evidence>
<comment type="similarity">
    <text evidence="1">Belongs to the replication factor A protein 1 family.</text>
</comment>
<evidence type="ECO:0000313" key="10">
    <source>
        <dbReference type="Proteomes" id="UP000824890"/>
    </source>
</evidence>
<evidence type="ECO:0000256" key="3">
    <source>
        <dbReference type="ARBA" id="ARBA00022771"/>
    </source>
</evidence>
<dbReference type="InterPro" id="IPR012340">
    <property type="entry name" value="NA-bd_OB-fold"/>
</dbReference>
<evidence type="ECO:0008006" key="11">
    <source>
        <dbReference type="Google" id="ProtNLM"/>
    </source>
</evidence>
<dbReference type="Pfam" id="PF08646">
    <property type="entry name" value="Rep_fac-A_C"/>
    <property type="match status" value="1"/>
</dbReference>
<keyword evidence="2" id="KW-0479">Metal-binding</keyword>
<dbReference type="CDD" id="cd04481">
    <property type="entry name" value="RPA1_DBD_B_like"/>
    <property type="match status" value="1"/>
</dbReference>
<organism evidence="9 10">
    <name type="scientific">Brassica napus</name>
    <name type="common">Rape</name>
    <dbReference type="NCBI Taxonomy" id="3708"/>
    <lineage>
        <taxon>Eukaryota</taxon>
        <taxon>Viridiplantae</taxon>
        <taxon>Streptophyta</taxon>
        <taxon>Embryophyta</taxon>
        <taxon>Tracheophyta</taxon>
        <taxon>Spermatophyta</taxon>
        <taxon>Magnoliopsida</taxon>
        <taxon>eudicotyledons</taxon>
        <taxon>Gunneridae</taxon>
        <taxon>Pentapetalae</taxon>
        <taxon>rosids</taxon>
        <taxon>malvids</taxon>
        <taxon>Brassicales</taxon>
        <taxon>Brassicaceae</taxon>
        <taxon>Brassiceae</taxon>
        <taxon>Brassica</taxon>
    </lineage>
</organism>
<dbReference type="CDD" id="cd04480">
    <property type="entry name" value="RPA1_DBD_A_like"/>
    <property type="match status" value="1"/>
</dbReference>
<feature type="region of interest" description="Disordered" evidence="6">
    <location>
        <begin position="709"/>
        <end position="738"/>
    </location>
</feature>
<dbReference type="Gene3D" id="2.40.50.140">
    <property type="entry name" value="Nucleic acid-binding proteins"/>
    <property type="match status" value="3"/>
</dbReference>
<proteinExistence type="inferred from homology"/>
<feature type="compositionally biased region" description="Low complexity" evidence="6">
    <location>
        <begin position="717"/>
        <end position="726"/>
    </location>
</feature>
<accession>A0ABQ7YIF8</accession>
<evidence type="ECO:0000313" key="9">
    <source>
        <dbReference type="EMBL" id="KAH0867524.1"/>
    </source>
</evidence>
<evidence type="ECO:0000256" key="2">
    <source>
        <dbReference type="ARBA" id="ARBA00022723"/>
    </source>
</evidence>
<dbReference type="EMBL" id="JAGKQM010000017">
    <property type="protein sequence ID" value="KAH0867524.1"/>
    <property type="molecule type" value="Genomic_DNA"/>
</dbReference>
<feature type="domain" description="Replication factor A C-terminal" evidence="8">
    <location>
        <begin position="270"/>
        <end position="403"/>
    </location>
</feature>
<evidence type="ECO:0000256" key="4">
    <source>
        <dbReference type="ARBA" id="ARBA00022833"/>
    </source>
</evidence>
<reference evidence="9 10" key="1">
    <citation type="submission" date="2021-05" db="EMBL/GenBank/DDBJ databases">
        <title>Genome Assembly of Synthetic Allotetraploid Brassica napus Reveals Homoeologous Exchanges between Subgenomes.</title>
        <authorList>
            <person name="Davis J.T."/>
        </authorList>
    </citation>
    <scope>NUCLEOTIDE SEQUENCE [LARGE SCALE GENOMIC DNA]</scope>
    <source>
        <strain evidence="10">cv. Da-Ae</strain>
        <tissue evidence="9">Seedling</tissue>
    </source>
</reference>